<reference evidence="2 3" key="1">
    <citation type="submission" date="2015-08" db="EMBL/GenBank/DDBJ databases">
        <title>The complete genome sequence of Bacillus beveridgei MLTeJB.</title>
        <authorList>
            <person name="Hanson T.E."/>
            <person name="Mesa C."/>
            <person name="Basesman S.M."/>
            <person name="Oremland R.S."/>
        </authorList>
    </citation>
    <scope>NUCLEOTIDE SEQUENCE [LARGE SCALE GENOMIC DNA]</scope>
    <source>
        <strain evidence="2 3">MLTeJB</strain>
    </source>
</reference>
<dbReference type="Proteomes" id="UP000094463">
    <property type="component" value="Chromosome"/>
</dbReference>
<accession>A0A1D7QYA3</accession>
<name>A0A1D7QYA3_9BACI</name>
<keyword evidence="3" id="KW-1185">Reference proteome</keyword>
<dbReference type="PATRIC" id="fig|632773.3.peg.2785"/>
<dbReference type="STRING" id="632773.BBEV_2647"/>
<sequence>MDKQVVAVLHSLDQKEGVIRELEIKGVKEEDVEVIHREEEAAASYKAFFEQGDYVVVVNVDKELGKIPVEQEDTLSEHRTPKGHHHQPHHQMKQGM</sequence>
<organism evidence="2 3">
    <name type="scientific">Salisediminibacterium beveridgei</name>
    <dbReference type="NCBI Taxonomy" id="632773"/>
    <lineage>
        <taxon>Bacteria</taxon>
        <taxon>Bacillati</taxon>
        <taxon>Bacillota</taxon>
        <taxon>Bacilli</taxon>
        <taxon>Bacillales</taxon>
        <taxon>Bacillaceae</taxon>
        <taxon>Salisediminibacterium</taxon>
    </lineage>
</organism>
<dbReference type="AlphaFoldDB" id="A0A1D7QYA3"/>
<evidence type="ECO:0000313" key="3">
    <source>
        <dbReference type="Proteomes" id="UP000094463"/>
    </source>
</evidence>
<dbReference type="OrthoDB" id="2883522at2"/>
<evidence type="ECO:0008006" key="4">
    <source>
        <dbReference type="Google" id="ProtNLM"/>
    </source>
</evidence>
<dbReference type="RefSeq" id="WP_069365908.1">
    <property type="nucleotide sequence ID" value="NZ_CP012502.1"/>
</dbReference>
<protein>
    <recommendedName>
        <fullName evidence="4">Heat induced stress protein YflT</fullName>
    </recommendedName>
</protein>
<proteinExistence type="predicted"/>
<evidence type="ECO:0000313" key="2">
    <source>
        <dbReference type="EMBL" id="AOM83985.1"/>
    </source>
</evidence>
<evidence type="ECO:0000256" key="1">
    <source>
        <dbReference type="SAM" id="MobiDB-lite"/>
    </source>
</evidence>
<gene>
    <name evidence="2" type="ORF">BBEV_2647</name>
</gene>
<dbReference type="KEGG" id="bbev:BBEV_2647"/>
<dbReference type="EMBL" id="CP012502">
    <property type="protein sequence ID" value="AOM83985.1"/>
    <property type="molecule type" value="Genomic_DNA"/>
</dbReference>
<feature type="region of interest" description="Disordered" evidence="1">
    <location>
        <begin position="73"/>
        <end position="96"/>
    </location>
</feature>
<feature type="compositionally biased region" description="Basic residues" evidence="1">
    <location>
        <begin position="81"/>
        <end position="96"/>
    </location>
</feature>